<evidence type="ECO:0000256" key="2">
    <source>
        <dbReference type="SAM" id="MobiDB-lite"/>
    </source>
</evidence>
<feature type="compositionally biased region" description="Polar residues" evidence="2">
    <location>
        <begin position="537"/>
        <end position="563"/>
    </location>
</feature>
<feature type="compositionally biased region" description="Polar residues" evidence="2">
    <location>
        <begin position="26"/>
        <end position="40"/>
    </location>
</feature>
<organism evidence="4 5">
    <name type="scientific">Limulus polyphemus</name>
    <name type="common">Atlantic horseshoe crab</name>
    <dbReference type="NCBI Taxonomy" id="6850"/>
    <lineage>
        <taxon>Eukaryota</taxon>
        <taxon>Metazoa</taxon>
        <taxon>Ecdysozoa</taxon>
        <taxon>Arthropoda</taxon>
        <taxon>Chelicerata</taxon>
        <taxon>Merostomata</taxon>
        <taxon>Xiphosura</taxon>
        <taxon>Limulidae</taxon>
        <taxon>Limulus</taxon>
    </lineage>
</organism>
<keyword evidence="4" id="KW-1185">Reference proteome</keyword>
<feature type="coiled-coil region" evidence="1">
    <location>
        <begin position="1744"/>
        <end position="1771"/>
    </location>
</feature>
<feature type="compositionally biased region" description="Low complexity" evidence="2">
    <location>
        <begin position="48"/>
        <end position="59"/>
    </location>
</feature>
<evidence type="ECO:0000259" key="3">
    <source>
        <dbReference type="Pfam" id="PF24889"/>
    </source>
</evidence>
<protein>
    <submittedName>
        <fullName evidence="5">Mucin-3A-like</fullName>
    </submittedName>
</protein>
<feature type="region of interest" description="Disordered" evidence="2">
    <location>
        <begin position="1"/>
        <end position="105"/>
    </location>
</feature>
<feature type="compositionally biased region" description="Polar residues" evidence="2">
    <location>
        <begin position="589"/>
        <end position="601"/>
    </location>
</feature>
<evidence type="ECO:0000256" key="1">
    <source>
        <dbReference type="SAM" id="Coils"/>
    </source>
</evidence>
<feature type="compositionally biased region" description="Basic residues" evidence="2">
    <location>
        <begin position="90"/>
        <end position="101"/>
    </location>
</feature>
<keyword evidence="1" id="KW-0175">Coiled coil</keyword>
<reference evidence="5" key="1">
    <citation type="submission" date="2025-08" db="UniProtKB">
        <authorList>
            <consortium name="RefSeq"/>
        </authorList>
    </citation>
    <scope>IDENTIFICATION</scope>
    <source>
        <tissue evidence="5">Muscle</tissue>
    </source>
</reference>
<dbReference type="Pfam" id="PF24889">
    <property type="entry name" value="CCTL2_WNK"/>
    <property type="match status" value="1"/>
</dbReference>
<dbReference type="GeneID" id="106458822"/>
<gene>
    <name evidence="5" type="primary">LOC106458822</name>
</gene>
<evidence type="ECO:0000313" key="4">
    <source>
        <dbReference type="Proteomes" id="UP000694941"/>
    </source>
</evidence>
<dbReference type="InterPro" id="IPR056865">
    <property type="entry name" value="CCTL2_WNK"/>
</dbReference>
<sequence length="1932" mass="208309">MSVEGPPDNVCQVAPSDGSVIKQEDSQVYFSTLQPSSVDQGKQESVPDQDTIQTQTGDTPCDPTRGIESLSSNVDPAIEQVDILSDAKHPSKKKSGKRRKTQDRGPRLTVLSVECSVVECLLESVKKTVTFKFDIGDVVPEEISNNLDVQSVSRFKVSPVEESCPLLGSAGIPLAVGGQEVQGDYPTNQMNQTGKMADVGDYQLGPDTKSLQFQHTLSESTRSNEDSTLGASSSAYGGVGTSSLVGQADHSTISSSSAITHQSQNLPHVPDLSSLQQKLAELTSAAYSSSGIPSVSDTILPSTVINDIDGQTVLPQHQQQGGPKTAPVTCIECTQIASEGLFRKDSAGSPCHIQKPLITNGMPREENVLCTSEALKQSGVPISELVDFEECSSTEVQQTIQLSEVQTPACESFMTNGQIVPYSAASWLPQPTVIPHSVVPISQIPQTSVVPHTTVTSAQFPHLQPTLVSQSADSTCQLSQSAVVPQSVDGTRQLSQPAVVPQSVDGTSQLSKPAVVPQPVDGTSQLSKPAVVPQPVDGTSQLSQPTAVPQPVDGTSQLSQPTAVPQPVDSTHRFSQPTAVPQPVDSTRRFSQPTVIPQSADSTRRLSQPAVIPQSALINQNLQLLTMSYPNVSASQVTQSVIVPHSTTTNQLPQLNFNKQAALTTSYVNNHITQPLVALQSVTNHCKSNLVVPTAVTTVDNFQSQQVKPPVVSQPISSNNQHGSYLRQPTVLQATSTSGPGSRPSQLQAVTQPGTFSVESLEQLAEQVSAKLSTITQTKVVPEYTSVTSKVTHQESLTLSTVDPCHFTDKQMTFHKSDIKINQIDYSATQASDHLSLTSGNLTQSAVTSVKPTKHQQITLPSLLPTSSSISQITKPNKVPVAESFCVGQAIHNCFVSGVVTLTQSVGVPVMAPSFSTVYQTAPDSHDYISSSDSLLEIEKSGHSTIEKSAVSHIAVCKEKMQSLISHQSVSSVDSTCATTILSQAPSYTVETASALSVGTVSVSSKLPLMSSNADISMSRKQSVATNLEDLKLELQKLHSVTNASAGLTANIEQGLQAIFAQTVPAQTITTPAHPQPQVLPGPQQTSIPVTLISQSQPRLPLSAFHGHHFTPIQSQVQSPTEIVSSAGTGVSHVGEIPHRHFFSQPATPFVSSVALPSVQLSALSTTASSTRTVSSQIPLHSVCSNVLKTDSVSILLPKSEPLVTNIIPEQSRISTTTTLYPNVSTATESRNTDVGVLAFSGSSSVSNTNEFSSLVQLTSLPLNLLPENSVSQQTDGQQLIKTTKQQTTQLSRFLVTPVIENLPDKAGSVCDDNQFSTIEMKTFSNGEELTINTTERSKIQVLESKLQGDSCTISVSEPVTHYGRFKVKPVACDEYLSLPSNISTQSIDERPIVEGISFKPLSVGVPIQDGSSQTSSEDLESRGYENLPETKFPSIRAHSPVIHRSQSDPAHSRDFPHLAVPSNLTERVLENLNLKQVVVLEGSSETLSAIPYRSITSSTEQLACDSPGSDNSTARPLGGYATFPSTELVYNLKHCPTGDNVPRTLEMALAKIMGITRSDHPQLYNLPSNLQSEGHEPSLFQRKNEISTRLMSYPFTHEDHLFQNELVPITPVSLILRDAQTQTEKVSCRNIGINASQRQRVLESTNLYRTKTETSLNYLEYSRVPNVTILEPVSSFHTSSYSLDKKLEHKLLSDLSKSSRNHMSSQVCKTNLNLGCCMPFGQILDTLDDDEKQDSDFEDDELSGEYLKILKRQKREREELKQRHQLELAAFKRHKSSVPNTDGFRHNECATPTSCLDSNQQNGVDYAGRSIPEGGQVKPHFYNTHRFSPKPKELSLSSSSGSFHSAGSSPVEPYQPHFQISNSKSAPVPIMNTKRNFSLFGSGSAPSCFRHCLQKNPSLEFLQYSHLVNQPEENLSYSSSNTSSGNLESLS</sequence>
<dbReference type="Proteomes" id="UP000694941">
    <property type="component" value="Unplaced"/>
</dbReference>
<name>A0ABM1SB61_LIMPO</name>
<proteinExistence type="predicted"/>
<feature type="region of interest" description="Disordered" evidence="2">
    <location>
        <begin position="494"/>
        <end position="605"/>
    </location>
</feature>
<evidence type="ECO:0000313" key="5">
    <source>
        <dbReference type="RefSeq" id="XP_022240866.1"/>
    </source>
</evidence>
<feature type="domain" description="Serine/threonine-protein kinase WNK CCTL2" evidence="3">
    <location>
        <begin position="105"/>
        <end position="147"/>
    </location>
</feature>
<dbReference type="RefSeq" id="XP_022240866.1">
    <property type="nucleotide sequence ID" value="XM_022385158.1"/>
</dbReference>
<accession>A0ABM1SB61</accession>